<accession>A0A6A6GDZ1</accession>
<proteinExistence type="predicted"/>
<sequence length="125" mass="14277">MQFRRTKGQKSKRYSTWDSHVVTHRITNQAISCLNMADLTGCLAFNCLWPYLLKDACSNNMLVSFSVHTLARRPIVLCTKNLFSLFTPLGRRLNLKLRCFPLAVAQRTIAVRACSLDAGFYVQDF</sequence>
<name>A0A6A6GDZ1_9PEZI</name>
<dbReference type="Proteomes" id="UP000799538">
    <property type="component" value="Unassembled WGS sequence"/>
</dbReference>
<organism evidence="1 2">
    <name type="scientific">Elsinoe ampelina</name>
    <dbReference type="NCBI Taxonomy" id="302913"/>
    <lineage>
        <taxon>Eukaryota</taxon>
        <taxon>Fungi</taxon>
        <taxon>Dikarya</taxon>
        <taxon>Ascomycota</taxon>
        <taxon>Pezizomycotina</taxon>
        <taxon>Dothideomycetes</taxon>
        <taxon>Dothideomycetidae</taxon>
        <taxon>Myriangiales</taxon>
        <taxon>Elsinoaceae</taxon>
        <taxon>Elsinoe</taxon>
    </lineage>
</organism>
<reference evidence="2" key="1">
    <citation type="journal article" date="2020" name="Stud. Mycol.">
        <title>101 Dothideomycetes genomes: A test case for predicting lifestyles and emergence of pathogens.</title>
        <authorList>
            <person name="Haridas S."/>
            <person name="Albert R."/>
            <person name="Binder M."/>
            <person name="Bloem J."/>
            <person name="LaButti K."/>
            <person name="Salamov A."/>
            <person name="Andreopoulos B."/>
            <person name="Baker S."/>
            <person name="Barry K."/>
            <person name="Bills G."/>
            <person name="Bluhm B."/>
            <person name="Cannon C."/>
            <person name="Castanera R."/>
            <person name="Culley D."/>
            <person name="Daum C."/>
            <person name="Ezra D."/>
            <person name="Gonzalez J."/>
            <person name="Henrissat B."/>
            <person name="Kuo A."/>
            <person name="Liang C."/>
            <person name="Lipzen A."/>
            <person name="Lutzoni F."/>
            <person name="Magnuson J."/>
            <person name="Mondo S."/>
            <person name="Nolan M."/>
            <person name="Ohm R."/>
            <person name="Pangilinan J."/>
            <person name="Park H.-J."/>
            <person name="Ramirez L."/>
            <person name="Alfaro M."/>
            <person name="Sun H."/>
            <person name="Tritt A."/>
            <person name="Yoshinaga Y."/>
            <person name="Zwiers L.-H."/>
            <person name="Turgeon B."/>
            <person name="Goodwin S."/>
            <person name="Spatafora J."/>
            <person name="Crous P."/>
            <person name="Grigoriev I."/>
        </authorList>
    </citation>
    <scope>NUCLEOTIDE SEQUENCE [LARGE SCALE GENOMIC DNA]</scope>
    <source>
        <strain evidence="2">CECT 20119</strain>
    </source>
</reference>
<dbReference type="AlphaFoldDB" id="A0A6A6GDZ1"/>
<evidence type="ECO:0000313" key="2">
    <source>
        <dbReference type="Proteomes" id="UP000799538"/>
    </source>
</evidence>
<dbReference type="OrthoDB" id="3763505at2759"/>
<protein>
    <submittedName>
        <fullName evidence="1">Uncharacterized protein</fullName>
    </submittedName>
</protein>
<gene>
    <name evidence="1" type="ORF">BDZ85DRAFT_115370</name>
</gene>
<dbReference type="EMBL" id="ML992506">
    <property type="protein sequence ID" value="KAF2223868.1"/>
    <property type="molecule type" value="Genomic_DNA"/>
</dbReference>
<keyword evidence="2" id="KW-1185">Reference proteome</keyword>
<evidence type="ECO:0000313" key="1">
    <source>
        <dbReference type="EMBL" id="KAF2223868.1"/>
    </source>
</evidence>